<keyword evidence="5" id="KW-0378">Hydrolase</keyword>
<reference evidence="12" key="1">
    <citation type="journal article" date="2017" name="Nat. Microbiol.">
        <title>Global analysis of biosynthetic gene clusters reveals vast potential of secondary metabolite production in Penicillium species.</title>
        <authorList>
            <person name="Nielsen J.C."/>
            <person name="Grijseels S."/>
            <person name="Prigent S."/>
            <person name="Ji B."/>
            <person name="Dainat J."/>
            <person name="Nielsen K.F."/>
            <person name="Frisvad J.C."/>
            <person name="Workman M."/>
            <person name="Nielsen J."/>
        </authorList>
    </citation>
    <scope>NUCLEOTIDE SEQUENCE [LARGE SCALE GENOMIC DNA]</scope>
    <source>
        <strain evidence="12">IBT 13039</strain>
    </source>
</reference>
<dbReference type="STRING" id="60175.A0A1V6X2U8"/>
<dbReference type="InterPro" id="IPR022099">
    <property type="entry name" value="DUF3638"/>
</dbReference>
<protein>
    <recommendedName>
        <fullName evidence="2">ubiquitinyl hydrolase 1</fullName>
        <ecNumber evidence="2">3.4.19.12</ecNumber>
    </recommendedName>
</protein>
<keyword evidence="6" id="KW-0788">Thiol protease</keyword>
<dbReference type="PANTHER" id="PTHR13367">
    <property type="entry name" value="UBIQUITIN THIOESTERASE"/>
    <property type="match status" value="1"/>
</dbReference>
<dbReference type="OMA" id="DIMHTPM"/>
<gene>
    <name evidence="11" type="ORF">PENNAL_c0134G03873</name>
</gene>
<evidence type="ECO:0000256" key="4">
    <source>
        <dbReference type="ARBA" id="ARBA00022786"/>
    </source>
</evidence>
<evidence type="ECO:0000256" key="3">
    <source>
        <dbReference type="ARBA" id="ARBA00022670"/>
    </source>
</evidence>
<accession>A0A1V6X2U8</accession>
<keyword evidence="4" id="KW-0833">Ubl conjugation pathway</keyword>
<comment type="caution">
    <text evidence="11">The sequence shown here is derived from an EMBL/GenBank/DDBJ whole genome shotgun (WGS) entry which is preliminary data.</text>
</comment>
<evidence type="ECO:0000259" key="10">
    <source>
        <dbReference type="Pfam" id="PF20255"/>
    </source>
</evidence>
<feature type="coiled-coil region" evidence="7">
    <location>
        <begin position="570"/>
        <end position="605"/>
    </location>
</feature>
<evidence type="ECO:0000256" key="5">
    <source>
        <dbReference type="ARBA" id="ARBA00022801"/>
    </source>
</evidence>
<dbReference type="EMBL" id="MOOB01000134">
    <property type="protein sequence ID" value="OQE69426.1"/>
    <property type="molecule type" value="Genomic_DNA"/>
</dbReference>
<evidence type="ECO:0000259" key="9">
    <source>
        <dbReference type="Pfam" id="PF12359"/>
    </source>
</evidence>
<evidence type="ECO:0000259" key="8">
    <source>
        <dbReference type="Pfam" id="PF12340"/>
    </source>
</evidence>
<dbReference type="InterPro" id="IPR046541">
    <property type="entry name" value="DUF6606"/>
</dbReference>
<feature type="domain" description="DUF3638" evidence="8">
    <location>
        <begin position="2017"/>
        <end position="2237"/>
    </location>
</feature>
<dbReference type="PANTHER" id="PTHR13367:SF33">
    <property type="entry name" value="P-LOOP CONTAINING NUCLEOSIDE TRIPHOSPHATE HYDROLASE PROTEIN"/>
    <property type="match status" value="1"/>
</dbReference>
<evidence type="ECO:0000313" key="12">
    <source>
        <dbReference type="Proteomes" id="UP000191691"/>
    </source>
</evidence>
<dbReference type="InterPro" id="IPR022105">
    <property type="entry name" value="DUF3645"/>
</dbReference>
<evidence type="ECO:0000256" key="7">
    <source>
        <dbReference type="SAM" id="Coils"/>
    </source>
</evidence>
<dbReference type="Pfam" id="PF12340">
    <property type="entry name" value="DUF3638"/>
    <property type="match status" value="1"/>
</dbReference>
<dbReference type="EC" id="3.4.19.12" evidence="2"/>
<evidence type="ECO:0000256" key="2">
    <source>
        <dbReference type="ARBA" id="ARBA00012759"/>
    </source>
</evidence>
<dbReference type="Pfam" id="PF12359">
    <property type="entry name" value="DUF3645"/>
    <property type="match status" value="1"/>
</dbReference>
<dbReference type="GO" id="GO:0004843">
    <property type="term" value="F:cysteine-type deubiquitinase activity"/>
    <property type="evidence" value="ECO:0007669"/>
    <property type="project" value="UniProtKB-EC"/>
</dbReference>
<keyword evidence="7" id="KW-0175">Coiled coil</keyword>
<dbReference type="Gene3D" id="3.40.50.300">
    <property type="entry name" value="P-loop containing nucleotide triphosphate hydrolases"/>
    <property type="match status" value="1"/>
</dbReference>
<evidence type="ECO:0000256" key="6">
    <source>
        <dbReference type="ARBA" id="ARBA00022807"/>
    </source>
</evidence>
<sequence length="3140" mass="356323">MVVEPSTLDLAFNHIAFPPNLPGEGDGSETENVNNYFVALMLHAVVKISEGVGEDSSSVWLTVENILKTCLLVNQGGFVNKKLLLGVIEGLKPGDASMVFVGQQNACLLIRKPMDEQGAAVFEAFETSPAAGPTLATKGALQWDFPGMAVTFPATEFRSLTFQDSLTSFLEQASLEPIDEFAAKTRKAGVELAEARDTADPAMITRFLMTLLEAKGARINVPVLRKRVRDDVPWDNAEVPWRRSPFWLALRVCVQRFMSLRLGAQHGRLLYKSLMCTLMAQLLVDCLGILSPERCSLLKTKLCRRLAKLEAEKQRCSTTVCITLSRSVTVVEERCRELILRADSSFEAKWHAFKIETQRKIPHLPLTAQEEDLQFSLPNSASYLQQILSHCPLQVNHDLDPKFRCPERGETATETYEAMVARYSSLTETESTILSEAREISANNEHSEVSCVSLASQIDDYLNTAGNCYRSDPEQMSVFILTVFQLWMRMDLCANIAYPFLRDFHPLFEPELFDVLLLSHLKHLECLQTLQTYLHGRCARAQEGNMTIFADPAPGCFADRYFEVSGADGMQALQRRIEDDSIIARNAKREELERVNAKYETLTKQIAETPCTERLHPDGTHDIRGCKHCYLVRCRYRLKIHVHEDFLPADNMIPQKRAVVFELIAPQEFASYRIATWKLVIALAQVNPSFATAPQILLADYVQLQPYNQRKNFASLTLASHTKSFVGTHYKSRRLPVKPQKILLPSALKFSYYDSKCGIWLKELPRHLSFAHHFAIHLHPSHPFSGLYASSGFAADGFGPSSYEAIASTSQCPSGISTQEFVAHQSLMGGPQRRWLSILTELGSSNLNFSLRDTTVLFRRLALQVGPRSDDDVLRAVHTVFRDPQFCFRLIEQVEYHVRTIAPNWRENSYMETLVILATRLCALSCPEATAQARALLLQIRNVALTWVRLLQKEMREASEADVANQAARYCFLSALFCRQTFSPEACSLKTLNAENFQGFVEATLAMQEALVVDMSKFTDETRNLLVRDIKMIASLRSELRELAIKYGSHVGLAISATWPAGCGGRTYMNWKFLPAPHSWWLHATVPETEQTRSQEVRYHLLQGHLLVNGQAVGKLPADIRDSELLNELFGNQRLVAFPSGLPGMTYMLANEKEGHHVHLGYRQHKLVVRALKLGRMLELVPRQIFGSGRQMDLPSSWTERCVHWIDIESKILEVRRHPRIWKKSSSTLDFTSRRAQHRQAFLVDPHSRLFRTVAQIFHHFEEPHMLTVMQPFRGNLCVELKRMDLTFHVNRKRLLQCQQLFAEVDPDQDPGTVYGLQSMLVLRNVFNRLQRSIITTMGNIRYQRHGMHVLVFIENTGSYARYSIDDVLRRLISPSEPRLLYHKAQIHAFTSCFIQDPLTGCTGTEEALSCLQSGICKPWAPLSTGTVDILLRISRLTPHREYYPKAQKLQQSAHWDPELTISIQHDAYQPVVSSLISKSERLALFHLDVAKPSVATVSAETHLQERSRWRRSLFERTGIFKTSLDPAQDIPYIARDRWCISKRTSNVREIGTLLHQRPLKLRTAKNLIQTLQKSLLIGGYTAPLLGSLEECLSIDSVHEWGSLVQLCRDCRTDNTAKILFQLGLRAFGKGANMTVLRAVVSFALLDDLQHLVYPLYPSFTDIQAGEKPSADTILTHIIPFCRPYPALRGRKSKSVSEQAQKKAKEQYERACTDECQAFADHLVNQWPSFTPSVDGFHLTYLEVGKAIEAISPEWLRMYKNLQFWDHINEVQAVLNDNWAHKNEVAPEHVLPVYLEQANEPMHDYSAPYVGQLLRKPCSRLLECYDPTPLKRWMDGKMTAPVKIPREKESSTTPEVAELEHIISSFVSSDCSVRSKYGRDLAESIRALKRVQSEMIGTVKMLEFDFVEAVKWYNHEIKSARAIVDRHFRQITETLARGEVSYSWLEAGSLWPVLTPTSILEQLRSTSPSVFGPGMKRALLDYGMEVVKLQQLIRMKECLGKQDSGKLCQEYTNWGDRNWSPSSYPDWLLLEIDSNMKIRPEQVMVAQEMIAPRSSSNSVLQMNMGQGKTSMIIPMIACLLADTKMLTRVIVPSALLSQTAQILQARLGGMLGKEITHVPFSRMTPTSPVHVEACRNLHEDILQGAGIILELPENLLSFRLSGLQRLSDSKISEAADMIEVQRWKDQTCRDILDECDVTLAVKTQLVYPGGSQLSLDGHPDRWEVIMTVLGLVARELPGLAREFPGSVDIVERKNAGFPVAYFLKSDVEHELVRKLVEIICDGRTWILPSHGCQPRTREILRSVISCESVESSTIKSFAAIFPDKPKVQKNVYLLRGLFSQGILLLALKKRWNVQYGLHPNRYPIAVPFHAKGVPSDQAEWGHPDVSILLTCLGFYHQGLSEGQLRQSLQAVLRSDDPAMEYDRWTQTSATLPDRLRHWNLINMDDKGQIIEIWRHLRWITTVINHYLRRFVFPAHAQQFQVKLQASGWDVPLFLNCAKTEPGEFKGPGLTTGFSGTNDNRWLLPLTMQQQDLPALLHTNAEVLTYFLDARNRQYIQAIDLDGKRMSEVGLLRCLKDNKICVLLDAGAFILEMDNQTLVRTWLQEDDQAQAAVYFGTDNKPWVQYQTGKTIPLLATPFVDNMKGCLVYLDEVHTRGTDLKLPKDARGALTLGLNQTKDHTVQAAMRLRQLGTTQSVTFVAPSEVHQSIQDICHKTTCASNRQLHSLYFSQGTNFCYRMQAAATFDDFLSNVDHREPYLKYLQQPEQQTLEQLYGPHLLRDDVISSQSKTNLPLVGKLRGFMDTLRKKFHPRTSDKESAVLSALEEVEQQREVANEVEQERELQRPCFIDALEFPGLHQVIRDFVETGFLRGENVCPQASTIITSTRLWRKQMMQSFSMIPHVFLSPEFSRTVRLGTEHDSDNFGRPINWVLLSMRADVALVIIPEEAELVIPILRKHADPPTHLLLYAAPFTKRMLHFNRLDYYSLPRLPTGWNPPSWLPFELGILAGRLYFAFAECQYLRRRIHACSGRPSEVENLPTSNSVDMEITLAFLQEWLSLRRPGQDISHTPMGYICQGLTLRADHPFFSTSTGAELGTNVDNDVFYASCHTHNNEESDSASDGEVIIVDQIVEEENESGEDNE</sequence>
<organism evidence="11 12">
    <name type="scientific">Penicillium nalgiovense</name>
    <dbReference type="NCBI Taxonomy" id="60175"/>
    <lineage>
        <taxon>Eukaryota</taxon>
        <taxon>Fungi</taxon>
        <taxon>Dikarya</taxon>
        <taxon>Ascomycota</taxon>
        <taxon>Pezizomycotina</taxon>
        <taxon>Eurotiomycetes</taxon>
        <taxon>Eurotiomycetidae</taxon>
        <taxon>Eurotiales</taxon>
        <taxon>Aspergillaceae</taxon>
        <taxon>Penicillium</taxon>
    </lineage>
</organism>
<dbReference type="Proteomes" id="UP000191691">
    <property type="component" value="Unassembled WGS sequence"/>
</dbReference>
<dbReference type="InterPro" id="IPR027417">
    <property type="entry name" value="P-loop_NTPase"/>
</dbReference>
<keyword evidence="12" id="KW-1185">Reference proteome</keyword>
<proteinExistence type="predicted"/>
<dbReference type="InterPro" id="IPR051346">
    <property type="entry name" value="OTU_Deubiquitinase"/>
</dbReference>
<evidence type="ECO:0000313" key="11">
    <source>
        <dbReference type="EMBL" id="OQE69426.1"/>
    </source>
</evidence>
<dbReference type="Pfam" id="PF20255">
    <property type="entry name" value="DUF6606"/>
    <property type="match status" value="1"/>
</dbReference>
<name>A0A1V6X2U8_PENNA</name>
<comment type="catalytic activity">
    <reaction evidence="1">
        <text>Thiol-dependent hydrolysis of ester, thioester, amide, peptide and isopeptide bonds formed by the C-terminal Gly of ubiquitin (a 76-residue protein attached to proteins as an intracellular targeting signal).</text>
        <dbReference type="EC" id="3.4.19.12"/>
    </reaction>
</comment>
<keyword evidence="3" id="KW-0645">Protease</keyword>
<dbReference type="GO" id="GO:0006508">
    <property type="term" value="P:proteolysis"/>
    <property type="evidence" value="ECO:0007669"/>
    <property type="project" value="UniProtKB-KW"/>
</dbReference>
<feature type="domain" description="DUF6606" evidence="10">
    <location>
        <begin position="12"/>
        <end position="283"/>
    </location>
</feature>
<evidence type="ECO:0000256" key="1">
    <source>
        <dbReference type="ARBA" id="ARBA00000707"/>
    </source>
</evidence>
<feature type="domain" description="DUF3645" evidence="9">
    <location>
        <begin position="2358"/>
        <end position="2390"/>
    </location>
</feature>
<dbReference type="SUPFAM" id="SSF52540">
    <property type="entry name" value="P-loop containing nucleoside triphosphate hydrolases"/>
    <property type="match status" value="1"/>
</dbReference>